<feature type="domain" description="LexA repressor DNA-binding" evidence="11">
    <location>
        <begin position="5"/>
        <end position="65"/>
    </location>
</feature>
<dbReference type="InterPro" id="IPR050077">
    <property type="entry name" value="LexA_repressor"/>
</dbReference>
<name>A0A381T3X0_9ZZZZ</name>
<dbReference type="SUPFAM" id="SSF51306">
    <property type="entry name" value="LexA/Signal peptidase"/>
    <property type="match status" value="1"/>
</dbReference>
<gene>
    <name evidence="12" type="ORF">METZ01_LOCUS63759</name>
</gene>
<sequence length="200" mass="22518">MGRLLTRLEKRILGAIREHHTDHSEMPTIRQIGKTVGVKSPGTVGRYINTLIDKGYLERQPRIWRGLKLIQDEDVTSLPLMGRIAAGLPIEAITGENELNPNELLGGSNRYALQIMGNSMVEAGIHDKDWVIIQIQDYADNGQIVVALINNTEATLKYLYYHPNDRIELRPANSSLQSMIYKADQILIQGILAAQMRTYL</sequence>
<dbReference type="Pfam" id="PF01726">
    <property type="entry name" value="LexA_DNA_bind"/>
    <property type="match status" value="1"/>
</dbReference>
<evidence type="ECO:0000313" key="12">
    <source>
        <dbReference type="EMBL" id="SVA10905.1"/>
    </source>
</evidence>
<evidence type="ECO:0000256" key="2">
    <source>
        <dbReference type="ARBA" id="ARBA00022705"/>
    </source>
</evidence>
<feature type="domain" description="Peptidase S24/S26A/S26B/S26C" evidence="10">
    <location>
        <begin position="79"/>
        <end position="191"/>
    </location>
</feature>
<evidence type="ECO:0000256" key="9">
    <source>
        <dbReference type="ARBA" id="ARBA00023236"/>
    </source>
</evidence>
<dbReference type="GO" id="GO:0004252">
    <property type="term" value="F:serine-type endopeptidase activity"/>
    <property type="evidence" value="ECO:0007669"/>
    <property type="project" value="InterPro"/>
</dbReference>
<dbReference type="InterPro" id="IPR036388">
    <property type="entry name" value="WH-like_DNA-bd_sf"/>
</dbReference>
<proteinExistence type="predicted"/>
<organism evidence="12">
    <name type="scientific">marine metagenome</name>
    <dbReference type="NCBI Taxonomy" id="408172"/>
    <lineage>
        <taxon>unclassified sequences</taxon>
        <taxon>metagenomes</taxon>
        <taxon>ecological metagenomes</taxon>
    </lineage>
</organism>
<evidence type="ECO:0000256" key="8">
    <source>
        <dbReference type="ARBA" id="ARBA00023204"/>
    </source>
</evidence>
<protein>
    <recommendedName>
        <fullName evidence="13">LexA repressor DNA-binding domain-containing protein</fullName>
    </recommendedName>
</protein>
<dbReference type="EMBL" id="UINC01003989">
    <property type="protein sequence ID" value="SVA10905.1"/>
    <property type="molecule type" value="Genomic_DNA"/>
</dbReference>
<dbReference type="PANTHER" id="PTHR33516:SF2">
    <property type="entry name" value="LEXA REPRESSOR-RELATED"/>
    <property type="match status" value="1"/>
</dbReference>
<keyword evidence="6" id="KW-0238">DNA-binding</keyword>
<keyword evidence="7" id="KW-0804">Transcription</keyword>
<evidence type="ECO:0008006" key="13">
    <source>
        <dbReference type="Google" id="ProtNLM"/>
    </source>
</evidence>
<keyword evidence="3" id="KW-0227">DNA damage</keyword>
<dbReference type="Gene3D" id="1.10.10.10">
    <property type="entry name" value="Winged helix-like DNA-binding domain superfamily/Winged helix DNA-binding domain"/>
    <property type="match status" value="1"/>
</dbReference>
<keyword evidence="9" id="KW-0742">SOS response</keyword>
<evidence type="ECO:0000256" key="3">
    <source>
        <dbReference type="ARBA" id="ARBA00022763"/>
    </source>
</evidence>
<evidence type="ECO:0000256" key="6">
    <source>
        <dbReference type="ARBA" id="ARBA00023125"/>
    </source>
</evidence>
<dbReference type="InterPro" id="IPR039418">
    <property type="entry name" value="LexA-like"/>
</dbReference>
<evidence type="ECO:0000256" key="4">
    <source>
        <dbReference type="ARBA" id="ARBA00022801"/>
    </source>
</evidence>
<dbReference type="NCBIfam" id="TIGR00498">
    <property type="entry name" value="lexA"/>
    <property type="match status" value="1"/>
</dbReference>
<keyword evidence="8" id="KW-0234">DNA repair</keyword>
<keyword evidence="4" id="KW-0378">Hydrolase</keyword>
<evidence type="ECO:0000259" key="11">
    <source>
        <dbReference type="Pfam" id="PF01726"/>
    </source>
</evidence>
<keyword evidence="2" id="KW-0235">DNA replication</keyword>
<dbReference type="InterPro" id="IPR015927">
    <property type="entry name" value="Peptidase_S24_S26A/B/C"/>
</dbReference>
<evidence type="ECO:0000256" key="5">
    <source>
        <dbReference type="ARBA" id="ARBA00023015"/>
    </source>
</evidence>
<accession>A0A381T3X0</accession>
<dbReference type="GO" id="GO:0003677">
    <property type="term" value="F:DNA binding"/>
    <property type="evidence" value="ECO:0007669"/>
    <property type="project" value="UniProtKB-KW"/>
</dbReference>
<evidence type="ECO:0000256" key="1">
    <source>
        <dbReference type="ARBA" id="ARBA00022491"/>
    </source>
</evidence>
<dbReference type="AlphaFoldDB" id="A0A381T3X0"/>
<dbReference type="InterPro" id="IPR036286">
    <property type="entry name" value="LexA/Signal_pep-like_sf"/>
</dbReference>
<dbReference type="GO" id="GO:0006508">
    <property type="term" value="P:proteolysis"/>
    <property type="evidence" value="ECO:0007669"/>
    <property type="project" value="InterPro"/>
</dbReference>
<reference evidence="12" key="1">
    <citation type="submission" date="2018-05" db="EMBL/GenBank/DDBJ databases">
        <authorList>
            <person name="Lanie J.A."/>
            <person name="Ng W.-L."/>
            <person name="Kazmierczak K.M."/>
            <person name="Andrzejewski T.M."/>
            <person name="Davidsen T.M."/>
            <person name="Wayne K.J."/>
            <person name="Tettelin H."/>
            <person name="Glass J.I."/>
            <person name="Rusch D."/>
            <person name="Podicherti R."/>
            <person name="Tsui H.-C.T."/>
            <person name="Winkler M.E."/>
        </authorList>
    </citation>
    <scope>NUCLEOTIDE SEQUENCE</scope>
</reference>
<dbReference type="SUPFAM" id="SSF46785">
    <property type="entry name" value="Winged helix' DNA-binding domain"/>
    <property type="match status" value="1"/>
</dbReference>
<dbReference type="Gene3D" id="2.10.109.10">
    <property type="entry name" value="Umud Fragment, subunit A"/>
    <property type="match status" value="1"/>
</dbReference>
<evidence type="ECO:0000256" key="7">
    <source>
        <dbReference type="ARBA" id="ARBA00023163"/>
    </source>
</evidence>
<dbReference type="InterPro" id="IPR006200">
    <property type="entry name" value="LexA"/>
</dbReference>
<keyword evidence="5" id="KW-0805">Transcription regulation</keyword>
<dbReference type="PANTHER" id="PTHR33516">
    <property type="entry name" value="LEXA REPRESSOR"/>
    <property type="match status" value="1"/>
</dbReference>
<dbReference type="GO" id="GO:0045892">
    <property type="term" value="P:negative regulation of DNA-templated transcription"/>
    <property type="evidence" value="ECO:0007669"/>
    <property type="project" value="InterPro"/>
</dbReference>
<evidence type="ECO:0000259" key="10">
    <source>
        <dbReference type="Pfam" id="PF00717"/>
    </source>
</evidence>
<dbReference type="InterPro" id="IPR006199">
    <property type="entry name" value="LexA_DNA-bd_dom"/>
</dbReference>
<dbReference type="GO" id="GO:0006281">
    <property type="term" value="P:DNA repair"/>
    <property type="evidence" value="ECO:0007669"/>
    <property type="project" value="UniProtKB-KW"/>
</dbReference>
<keyword evidence="1" id="KW-0678">Repressor</keyword>
<dbReference type="InterPro" id="IPR036390">
    <property type="entry name" value="WH_DNA-bd_sf"/>
</dbReference>
<dbReference type="GO" id="GO:0006260">
    <property type="term" value="P:DNA replication"/>
    <property type="evidence" value="ECO:0007669"/>
    <property type="project" value="UniProtKB-KW"/>
</dbReference>
<dbReference type="CDD" id="cd06529">
    <property type="entry name" value="S24_LexA-like"/>
    <property type="match status" value="1"/>
</dbReference>
<dbReference type="Pfam" id="PF00717">
    <property type="entry name" value="Peptidase_S24"/>
    <property type="match status" value="1"/>
</dbReference>
<dbReference type="GO" id="GO:0009432">
    <property type="term" value="P:SOS response"/>
    <property type="evidence" value="ECO:0007669"/>
    <property type="project" value="UniProtKB-KW"/>
</dbReference>